<feature type="domain" description="Transposase IS66 central" evidence="1">
    <location>
        <begin position="12"/>
        <end position="78"/>
    </location>
</feature>
<reference evidence="2 3" key="1">
    <citation type="submission" date="2017-09" db="EMBL/GenBank/DDBJ databases">
        <title>Large-scale bioinformatics analysis of Bacillus genomes uncovers conserved roles of natural products in bacterial physiology.</title>
        <authorList>
            <consortium name="Agbiome Team Llc"/>
            <person name="Bleich R.M."/>
            <person name="Grubbs K.J."/>
            <person name="Santa Maria K.C."/>
            <person name="Allen S.E."/>
            <person name="Farag S."/>
            <person name="Shank E.A."/>
            <person name="Bowers A."/>
        </authorList>
    </citation>
    <scope>NUCLEOTIDE SEQUENCE [LARGE SCALE GENOMIC DNA]</scope>
    <source>
        <strain evidence="2 3">AFS009893</strain>
    </source>
</reference>
<accession>A0A2B6HUX4</accession>
<dbReference type="AlphaFoldDB" id="A0A2B6HUX4"/>
<name>A0A2B6HUX4_9BACI</name>
<dbReference type="RefSeq" id="WP_097850283.1">
    <property type="nucleotide sequence ID" value="NZ_NUBH01000047.1"/>
</dbReference>
<proteinExistence type="predicted"/>
<dbReference type="EMBL" id="NUDP01000267">
    <property type="protein sequence ID" value="PEM58556.1"/>
    <property type="molecule type" value="Genomic_DNA"/>
</dbReference>
<comment type="caution">
    <text evidence="2">The sequence shown here is derived from an EMBL/GenBank/DDBJ whole genome shotgun (WGS) entry which is preliminary data.</text>
</comment>
<organism evidence="2 3">
    <name type="scientific">Bacillus pseudomycoides</name>
    <dbReference type="NCBI Taxonomy" id="64104"/>
    <lineage>
        <taxon>Bacteria</taxon>
        <taxon>Bacillati</taxon>
        <taxon>Bacillota</taxon>
        <taxon>Bacilli</taxon>
        <taxon>Bacillales</taxon>
        <taxon>Bacillaceae</taxon>
        <taxon>Bacillus</taxon>
        <taxon>Bacillus cereus group</taxon>
    </lineage>
</organism>
<gene>
    <name evidence="2" type="ORF">CN613_28595</name>
</gene>
<dbReference type="Proteomes" id="UP000219775">
    <property type="component" value="Unassembled WGS sequence"/>
</dbReference>
<dbReference type="InterPro" id="IPR004291">
    <property type="entry name" value="Transposase_IS66_central"/>
</dbReference>
<sequence>MYGFIGQNGAGKTTTIVHDCWKPYFTYTKCEHVLCNVHFLRELKGMLEQTNQKWAQKMIDFLLGYHHITIKLRKANTLKTRKLASPGENVQFFVLGGVIKFLS</sequence>
<evidence type="ECO:0000313" key="2">
    <source>
        <dbReference type="EMBL" id="PEM58556.1"/>
    </source>
</evidence>
<dbReference type="Pfam" id="PF03050">
    <property type="entry name" value="DDE_Tnp_IS66"/>
    <property type="match status" value="1"/>
</dbReference>
<evidence type="ECO:0000259" key="1">
    <source>
        <dbReference type="Pfam" id="PF03050"/>
    </source>
</evidence>
<protein>
    <recommendedName>
        <fullName evidence="1">Transposase IS66 central domain-containing protein</fullName>
    </recommendedName>
</protein>
<evidence type="ECO:0000313" key="3">
    <source>
        <dbReference type="Proteomes" id="UP000219775"/>
    </source>
</evidence>